<reference evidence="1 2" key="2">
    <citation type="journal article" date="2022" name="Mol. Ecol. Resour.">
        <title>The genomes of chicory, endive, great burdock and yacon provide insights into Asteraceae paleo-polyploidization history and plant inulin production.</title>
        <authorList>
            <person name="Fan W."/>
            <person name="Wang S."/>
            <person name="Wang H."/>
            <person name="Wang A."/>
            <person name="Jiang F."/>
            <person name="Liu H."/>
            <person name="Zhao H."/>
            <person name="Xu D."/>
            <person name="Zhang Y."/>
        </authorList>
    </citation>
    <scope>NUCLEOTIDE SEQUENCE [LARGE SCALE GENOMIC DNA]</scope>
    <source>
        <strain evidence="2">cv. Yunnan</strain>
        <tissue evidence="1">Leaves</tissue>
    </source>
</reference>
<accession>A0ACB9HXY8</accession>
<dbReference type="EMBL" id="CM042027">
    <property type="protein sequence ID" value="KAI3800610.1"/>
    <property type="molecule type" value="Genomic_DNA"/>
</dbReference>
<gene>
    <name evidence="1" type="ORF">L1987_28703</name>
</gene>
<organism evidence="1 2">
    <name type="scientific">Smallanthus sonchifolius</name>
    <dbReference type="NCBI Taxonomy" id="185202"/>
    <lineage>
        <taxon>Eukaryota</taxon>
        <taxon>Viridiplantae</taxon>
        <taxon>Streptophyta</taxon>
        <taxon>Embryophyta</taxon>
        <taxon>Tracheophyta</taxon>
        <taxon>Spermatophyta</taxon>
        <taxon>Magnoliopsida</taxon>
        <taxon>eudicotyledons</taxon>
        <taxon>Gunneridae</taxon>
        <taxon>Pentapetalae</taxon>
        <taxon>asterids</taxon>
        <taxon>campanulids</taxon>
        <taxon>Asterales</taxon>
        <taxon>Asteraceae</taxon>
        <taxon>Asteroideae</taxon>
        <taxon>Heliantheae alliance</taxon>
        <taxon>Millerieae</taxon>
        <taxon>Smallanthus</taxon>
    </lineage>
</organism>
<protein>
    <submittedName>
        <fullName evidence="1">Uncharacterized protein</fullName>
    </submittedName>
</protein>
<dbReference type="Proteomes" id="UP001056120">
    <property type="component" value="Linkage Group LG10"/>
</dbReference>
<evidence type="ECO:0000313" key="2">
    <source>
        <dbReference type="Proteomes" id="UP001056120"/>
    </source>
</evidence>
<sequence length="76" mass="7993">MLQSLSLPKAVNTILITPGFDAGSAFNVADGGDACSIWRIMVADDGGGEGCILAYGAQRRRRGGFEEEDKVVGLTF</sequence>
<proteinExistence type="predicted"/>
<comment type="caution">
    <text evidence="1">The sequence shown here is derived from an EMBL/GenBank/DDBJ whole genome shotgun (WGS) entry which is preliminary data.</text>
</comment>
<name>A0ACB9HXY8_9ASTR</name>
<evidence type="ECO:0000313" key="1">
    <source>
        <dbReference type="EMBL" id="KAI3800610.1"/>
    </source>
</evidence>
<reference evidence="2" key="1">
    <citation type="journal article" date="2022" name="Mol. Ecol. Resour.">
        <title>The genomes of chicory, endive, great burdock and yacon provide insights into Asteraceae palaeo-polyploidization history and plant inulin production.</title>
        <authorList>
            <person name="Fan W."/>
            <person name="Wang S."/>
            <person name="Wang H."/>
            <person name="Wang A."/>
            <person name="Jiang F."/>
            <person name="Liu H."/>
            <person name="Zhao H."/>
            <person name="Xu D."/>
            <person name="Zhang Y."/>
        </authorList>
    </citation>
    <scope>NUCLEOTIDE SEQUENCE [LARGE SCALE GENOMIC DNA]</scope>
    <source>
        <strain evidence="2">cv. Yunnan</strain>
    </source>
</reference>
<keyword evidence="2" id="KW-1185">Reference proteome</keyword>